<dbReference type="RefSeq" id="WP_167933549.1">
    <property type="nucleotide sequence ID" value="NZ_JAAVJB010000083.1"/>
</dbReference>
<keyword evidence="3" id="KW-1185">Reference proteome</keyword>
<proteinExistence type="predicted"/>
<comment type="caution">
    <text evidence="2">The sequence shown here is derived from an EMBL/GenBank/DDBJ whole genome shotgun (WGS) entry which is preliminary data.</text>
</comment>
<name>A0ABX1ANN8_9ACTN</name>
<reference evidence="2 3" key="1">
    <citation type="submission" date="2020-03" db="EMBL/GenBank/DDBJ databases">
        <title>Draft genome of Streptomyces sp. ventii, isolated from the Axial Seamount in the Pacific Ocean, and resequencing of the two type strains Streptomyces lonarensis strain NCL 716 and Streptomyces bohaiensis strain 11A07.</title>
        <authorList>
            <person name="Loughran R.M."/>
            <person name="Pfannmuller K.M."/>
            <person name="Wasson B.J."/>
            <person name="Deadmond M.C."/>
            <person name="Paddock B.E."/>
            <person name="Koyack M.J."/>
            <person name="Gallegos D.A."/>
            <person name="Mitchell E.A."/>
            <person name="Ushijima B."/>
            <person name="Saw J.H."/>
            <person name="Mcphail K.L."/>
            <person name="Videau P."/>
        </authorList>
    </citation>
    <scope>NUCLEOTIDE SEQUENCE [LARGE SCALE GENOMIC DNA]</scope>
    <source>
        <strain evidence="3">5675061</strain>
    </source>
</reference>
<evidence type="ECO:0000313" key="2">
    <source>
        <dbReference type="EMBL" id="NJP67033.1"/>
    </source>
</evidence>
<organism evidence="2 3">
    <name type="scientific">Streptomyces spiramenti</name>
    <dbReference type="NCBI Taxonomy" id="2720606"/>
    <lineage>
        <taxon>Bacteria</taxon>
        <taxon>Bacillati</taxon>
        <taxon>Actinomycetota</taxon>
        <taxon>Actinomycetes</taxon>
        <taxon>Kitasatosporales</taxon>
        <taxon>Streptomycetaceae</taxon>
        <taxon>Streptomyces</taxon>
    </lineage>
</organism>
<accession>A0ABX1ANN8</accession>
<protein>
    <submittedName>
        <fullName evidence="2">Uncharacterized protein</fullName>
    </submittedName>
</protein>
<gene>
    <name evidence="2" type="ORF">HCJ92_12200</name>
</gene>
<feature type="region of interest" description="Disordered" evidence="1">
    <location>
        <begin position="1"/>
        <end position="36"/>
    </location>
</feature>
<sequence>MPHHGNRFAGRRGNDGSAWFTRTGDGALTPPGPVAGGTRADGFWCETVVRCPDAGGEWYLGGRWAATPAEALRWLRSQALRLADALDPRPGAGPLPSGALAAVPSSPWAPGRVFRDWADDTAFQRVQQAALASGRPVSANARGPDRVHGLGEVDVLYSLSARPVLRGAAARRLVRVT</sequence>
<evidence type="ECO:0000313" key="3">
    <source>
        <dbReference type="Proteomes" id="UP000746503"/>
    </source>
</evidence>
<dbReference type="Proteomes" id="UP000746503">
    <property type="component" value="Unassembled WGS sequence"/>
</dbReference>
<evidence type="ECO:0000256" key="1">
    <source>
        <dbReference type="SAM" id="MobiDB-lite"/>
    </source>
</evidence>
<dbReference type="EMBL" id="JAAVJB010000083">
    <property type="protein sequence ID" value="NJP67033.1"/>
    <property type="molecule type" value="Genomic_DNA"/>
</dbReference>
<feature type="compositionally biased region" description="Basic residues" evidence="1">
    <location>
        <begin position="1"/>
        <end position="10"/>
    </location>
</feature>